<accession>A0AAD5MKW6</accession>
<comment type="caution">
    <text evidence="1">The sequence shown here is derived from an EMBL/GenBank/DDBJ whole genome shotgun (WGS) entry which is preliminary data.</text>
</comment>
<dbReference type="AlphaFoldDB" id="A0AAD5MKW6"/>
<dbReference type="Proteomes" id="UP001196413">
    <property type="component" value="Unassembled WGS sequence"/>
</dbReference>
<gene>
    <name evidence="1" type="ORF">KIN20_005123</name>
</gene>
<dbReference type="EMBL" id="JAHQIW010000688">
    <property type="protein sequence ID" value="KAJ1349534.1"/>
    <property type="molecule type" value="Genomic_DNA"/>
</dbReference>
<evidence type="ECO:0000313" key="2">
    <source>
        <dbReference type="Proteomes" id="UP001196413"/>
    </source>
</evidence>
<keyword evidence="2" id="KW-1185">Reference proteome</keyword>
<protein>
    <submittedName>
        <fullName evidence="1">Uncharacterized protein</fullName>
    </submittedName>
</protein>
<name>A0AAD5MKW6_PARTN</name>
<evidence type="ECO:0000313" key="1">
    <source>
        <dbReference type="EMBL" id="KAJ1349534.1"/>
    </source>
</evidence>
<proteinExistence type="predicted"/>
<reference evidence="1" key="1">
    <citation type="submission" date="2021-06" db="EMBL/GenBank/DDBJ databases">
        <title>Parelaphostrongylus tenuis whole genome reference sequence.</title>
        <authorList>
            <person name="Garwood T.J."/>
            <person name="Larsen P.A."/>
            <person name="Fountain-Jones N.M."/>
            <person name="Garbe J.R."/>
            <person name="Macchietto M.G."/>
            <person name="Kania S.A."/>
            <person name="Gerhold R.W."/>
            <person name="Richards J.E."/>
            <person name="Wolf T.M."/>
        </authorList>
    </citation>
    <scope>NUCLEOTIDE SEQUENCE</scope>
    <source>
        <strain evidence="1">MNPRO001-30</strain>
        <tissue evidence="1">Meninges</tissue>
    </source>
</reference>
<organism evidence="1 2">
    <name type="scientific">Parelaphostrongylus tenuis</name>
    <name type="common">Meningeal worm</name>
    <dbReference type="NCBI Taxonomy" id="148309"/>
    <lineage>
        <taxon>Eukaryota</taxon>
        <taxon>Metazoa</taxon>
        <taxon>Ecdysozoa</taxon>
        <taxon>Nematoda</taxon>
        <taxon>Chromadorea</taxon>
        <taxon>Rhabditida</taxon>
        <taxon>Rhabditina</taxon>
        <taxon>Rhabditomorpha</taxon>
        <taxon>Strongyloidea</taxon>
        <taxon>Metastrongylidae</taxon>
        <taxon>Parelaphostrongylus</taxon>
    </lineage>
</organism>
<sequence length="172" mass="19723">MRGDEYVSKMGKPPYECTKEHIRGRLTCRGRCVLARVFNVPEGQGGSALLPDAVISTFRVNLLLASPTNHCYFRTFCLIQRWIWLGLHHEEKITSNHCKLVESKVAVVRLMKELRKGKQQSCGCRKHLSLTFSEKSVAVTEEPPNTLKCKLVRNRLHDHENQRCLPVRQMPA</sequence>